<evidence type="ECO:0000313" key="2">
    <source>
        <dbReference type="EMBL" id="ATG47556.1"/>
    </source>
</evidence>
<dbReference type="STRING" id="1758178.GCA_001550095_00288"/>
<protein>
    <recommendedName>
        <fullName evidence="1">Glycosyltransferase 2-like domain-containing protein</fullName>
    </recommendedName>
</protein>
<feature type="domain" description="Glycosyltransferase 2-like" evidence="1">
    <location>
        <begin position="7"/>
        <end position="172"/>
    </location>
</feature>
<sequence length="274" mass="30498">MQFTSEVIIATYNKPDYLRLCLKSIAEQSQRPTSICLADDGSDARIDPVIEAFREAHPDLPLRRSWHEDQGFRKSVALNRAIAGSTCDYLVFLDDDVILHPEALARHFSCATRGRYLTGSLIRLDADLTGRLLEAQSYGWAEGRLAGWTPKGRSQWLKSMPFPSGVMALFDRLSPVAPNFQGACASVWRDDVLRVNGFEGNMSYGGLDKEIGVRLRNAGIRGRHVRYTAPAYHLDHGRSYADQKVKSANRAYILALRKSGETRAVNGIAELDAV</sequence>
<keyword evidence="3" id="KW-1185">Reference proteome</keyword>
<dbReference type="PANTHER" id="PTHR43685">
    <property type="entry name" value="GLYCOSYLTRANSFERASE"/>
    <property type="match status" value="1"/>
</dbReference>
<evidence type="ECO:0000313" key="3">
    <source>
        <dbReference type="Proteomes" id="UP000217935"/>
    </source>
</evidence>
<dbReference type="RefSeq" id="WP_096805547.1">
    <property type="nucleotide sequence ID" value="NZ_CP022196.1"/>
</dbReference>
<dbReference type="InterPro" id="IPR001173">
    <property type="entry name" value="Glyco_trans_2-like"/>
</dbReference>
<dbReference type="InterPro" id="IPR029044">
    <property type="entry name" value="Nucleotide-diphossugar_trans"/>
</dbReference>
<dbReference type="PANTHER" id="PTHR43685:SF3">
    <property type="entry name" value="SLR2126 PROTEIN"/>
    <property type="match status" value="1"/>
</dbReference>
<dbReference type="EMBL" id="CP022196">
    <property type="protein sequence ID" value="ATG47556.1"/>
    <property type="molecule type" value="Genomic_DNA"/>
</dbReference>
<accession>A0A291GC34</accession>
<dbReference type="Proteomes" id="UP000217935">
    <property type="component" value="Chromosome"/>
</dbReference>
<organism evidence="2 3">
    <name type="scientific">Celeribacter ethanolicus</name>
    <dbReference type="NCBI Taxonomy" id="1758178"/>
    <lineage>
        <taxon>Bacteria</taxon>
        <taxon>Pseudomonadati</taxon>
        <taxon>Pseudomonadota</taxon>
        <taxon>Alphaproteobacteria</taxon>
        <taxon>Rhodobacterales</taxon>
        <taxon>Roseobacteraceae</taxon>
        <taxon>Celeribacter</taxon>
    </lineage>
</organism>
<reference evidence="2 3" key="1">
    <citation type="submission" date="2017-06" db="EMBL/GenBank/DDBJ databases">
        <title>Celeribacter sp. TSPH2 complete genome sequence.</title>
        <authorList>
            <person name="Woo J.-H."/>
            <person name="Kim H.-S."/>
        </authorList>
    </citation>
    <scope>NUCLEOTIDE SEQUENCE [LARGE SCALE GENOMIC DNA]</scope>
    <source>
        <strain evidence="2 3">TSPH2</strain>
    </source>
</reference>
<dbReference type="Pfam" id="PF00535">
    <property type="entry name" value="Glycos_transf_2"/>
    <property type="match status" value="1"/>
</dbReference>
<dbReference type="InterPro" id="IPR050834">
    <property type="entry name" value="Glycosyltransf_2"/>
</dbReference>
<dbReference type="KEGG" id="ceh:CEW89_08195"/>
<dbReference type="OrthoDB" id="7265025at2"/>
<evidence type="ECO:0000259" key="1">
    <source>
        <dbReference type="Pfam" id="PF00535"/>
    </source>
</evidence>
<dbReference type="Gene3D" id="3.90.550.10">
    <property type="entry name" value="Spore Coat Polysaccharide Biosynthesis Protein SpsA, Chain A"/>
    <property type="match status" value="1"/>
</dbReference>
<gene>
    <name evidence="2" type="ORF">CEW89_08195</name>
</gene>
<dbReference type="SUPFAM" id="SSF53448">
    <property type="entry name" value="Nucleotide-diphospho-sugar transferases"/>
    <property type="match status" value="1"/>
</dbReference>
<name>A0A291GC34_9RHOB</name>
<dbReference type="AlphaFoldDB" id="A0A291GC34"/>
<proteinExistence type="predicted"/>